<gene>
    <name evidence="2" type="ORF">COU14_00870</name>
</gene>
<comment type="caution">
    <text evidence="2">The sequence shown here is derived from an EMBL/GenBank/DDBJ whole genome shotgun (WGS) entry which is preliminary data.</text>
</comment>
<feature type="chain" id="PRO_5013950639" description="DUF4189 domain-containing protein" evidence="1">
    <location>
        <begin position="23"/>
        <end position="118"/>
    </location>
</feature>
<dbReference type="Proteomes" id="UP000229612">
    <property type="component" value="Unassembled WGS sequence"/>
</dbReference>
<dbReference type="EMBL" id="PFBG01000011">
    <property type="protein sequence ID" value="PIR86081.1"/>
    <property type="molecule type" value="Genomic_DNA"/>
</dbReference>
<evidence type="ECO:0000313" key="2">
    <source>
        <dbReference type="EMBL" id="PIR86081.1"/>
    </source>
</evidence>
<feature type="signal peptide" evidence="1">
    <location>
        <begin position="1"/>
        <end position="22"/>
    </location>
</feature>
<proteinExistence type="predicted"/>
<evidence type="ECO:0000313" key="3">
    <source>
        <dbReference type="Proteomes" id="UP000229612"/>
    </source>
</evidence>
<accession>A0A2H0UI50</accession>
<reference evidence="3" key="1">
    <citation type="submission" date="2017-09" db="EMBL/GenBank/DDBJ databases">
        <title>Depth-based differentiation of microbial function through sediment-hosted aquifers and enrichment of novel symbionts in the deep terrestrial subsurface.</title>
        <authorList>
            <person name="Probst A.J."/>
            <person name="Ladd B."/>
            <person name="Jarett J.K."/>
            <person name="Geller-Mcgrath D.E."/>
            <person name="Sieber C.M.K."/>
            <person name="Emerson J.B."/>
            <person name="Anantharaman K."/>
            <person name="Thomas B.C."/>
            <person name="Malmstrom R."/>
            <person name="Stieglmeier M."/>
            <person name="Klingl A."/>
            <person name="Woyke T."/>
            <person name="Ryan C.M."/>
            <person name="Banfield J.F."/>
        </authorList>
    </citation>
    <scope>NUCLEOTIDE SEQUENCE [LARGE SCALE GENOMIC DNA]</scope>
</reference>
<organism evidence="2 3">
    <name type="scientific">Candidatus Kaiserbacteria bacterium CG10_big_fil_rev_8_21_14_0_10_44_10</name>
    <dbReference type="NCBI Taxonomy" id="1974606"/>
    <lineage>
        <taxon>Bacteria</taxon>
        <taxon>Candidatus Kaiseribacteriota</taxon>
    </lineage>
</organism>
<protein>
    <recommendedName>
        <fullName evidence="4">DUF4189 domain-containing protein</fullName>
    </recommendedName>
</protein>
<evidence type="ECO:0000256" key="1">
    <source>
        <dbReference type="SAM" id="SignalP"/>
    </source>
</evidence>
<sequence length="118" mass="12455">MKKTIFGLVAGVAMFASGTGLAQADWIAVAMNSHGSGFSSGYDEEDARAGAINACEQRTGYDCSWTTTSVPSSWYLVGLYCGGEPTTAGSRHSAHQAKVNAANKLGVRLSRCRTVWSE</sequence>
<dbReference type="AlphaFoldDB" id="A0A2H0UI50"/>
<evidence type="ECO:0008006" key="4">
    <source>
        <dbReference type="Google" id="ProtNLM"/>
    </source>
</evidence>
<keyword evidence="1" id="KW-0732">Signal</keyword>
<name>A0A2H0UI50_9BACT</name>